<sequence length="359" mass="38868">MTGVLRRLAAWGGHRLREVAVLPRALDRRDGPRIAFFPSSSREGASLLRAWNMAGALRPLGWRTLVVPMQLEEVQRRRLMRVFAPDLILFQQCRHPLNDANHAMGLPFVLDCDDADFLDPAIAPRLEATARGAMGVVCGSRFIRDWAAGLNARAEVIWTGTPVSPVPPPDQRTRGAVVAWAQASPAGYPMELAFVQELTRRLWARGLRFRLRLYGVGTAEEAAIRAGFGPGADLELMPLMGYDAFLASLRDVAVGLSPIIAASPFSRGKSFGKILGYLDAGVPVIASDEADHALFFTPESGVVSNDPAVWEAAVARLLGDGDARAAMAGAARAEMERRLSVTAAAARLDAFLRGLRLPK</sequence>
<keyword evidence="2" id="KW-1185">Reference proteome</keyword>
<accession>A0A8G0ZYK5</accession>
<dbReference type="RefSeq" id="WP_220662757.1">
    <property type="nucleotide sequence ID" value="NZ_CP069370.1"/>
</dbReference>
<dbReference type="AlphaFoldDB" id="A0A8G0ZYK5"/>
<organism evidence="1 2">
    <name type="scientific">Neotabrizicola shimadae</name>
    <dbReference type="NCBI Taxonomy" id="2807096"/>
    <lineage>
        <taxon>Bacteria</taxon>
        <taxon>Pseudomonadati</taxon>
        <taxon>Pseudomonadota</taxon>
        <taxon>Alphaproteobacteria</taxon>
        <taxon>Rhodobacterales</taxon>
        <taxon>Paracoccaceae</taxon>
        <taxon>Neotabrizicola</taxon>
    </lineage>
</organism>
<proteinExistence type="predicted"/>
<reference evidence="1" key="1">
    <citation type="submission" date="2021-02" db="EMBL/GenBank/DDBJ databases">
        <title>Rhodobacter shimadae sp. nov., an aerobic anoxygenic phototrophic bacterium isolated from a hot spring.</title>
        <authorList>
            <person name="Muramatsu S."/>
            <person name="Haruta S."/>
            <person name="Hirose S."/>
            <person name="Hanada S."/>
        </authorList>
    </citation>
    <scope>NUCLEOTIDE SEQUENCE</scope>
    <source>
        <strain evidence="1">N10</strain>
    </source>
</reference>
<dbReference type="SUPFAM" id="SSF53756">
    <property type="entry name" value="UDP-Glycosyltransferase/glycogen phosphorylase"/>
    <property type="match status" value="1"/>
</dbReference>
<dbReference type="KEGG" id="nsm:JO391_03185"/>
<dbReference type="Gene3D" id="3.40.50.2000">
    <property type="entry name" value="Glycogen Phosphorylase B"/>
    <property type="match status" value="1"/>
</dbReference>
<name>A0A8G0ZYK5_9RHOB</name>
<gene>
    <name evidence="1" type="ORF">JO391_03185</name>
</gene>
<evidence type="ECO:0000313" key="2">
    <source>
        <dbReference type="Proteomes" id="UP000826300"/>
    </source>
</evidence>
<dbReference type="EMBL" id="CP069370">
    <property type="protein sequence ID" value="QYZ70539.1"/>
    <property type="molecule type" value="Genomic_DNA"/>
</dbReference>
<protein>
    <submittedName>
        <fullName evidence="1">Glycosyltransferase</fullName>
    </submittedName>
</protein>
<evidence type="ECO:0000313" key="1">
    <source>
        <dbReference type="EMBL" id="QYZ70539.1"/>
    </source>
</evidence>
<dbReference type="Proteomes" id="UP000826300">
    <property type="component" value="Chromosome"/>
</dbReference>